<evidence type="ECO:0000256" key="3">
    <source>
        <dbReference type="ARBA" id="ARBA00022448"/>
    </source>
</evidence>
<evidence type="ECO:0000256" key="7">
    <source>
        <dbReference type="ARBA" id="ARBA00022927"/>
    </source>
</evidence>
<accession>A0A2K9AH36</accession>
<reference evidence="11 12" key="1">
    <citation type="submission" date="2017-12" db="EMBL/GenBank/DDBJ databases">
        <title>Kangiella profundi FT102 completed genome.</title>
        <authorList>
            <person name="Xu J."/>
            <person name="Wang J."/>
            <person name="Lu Y."/>
        </authorList>
    </citation>
    <scope>NUCLEOTIDE SEQUENCE [LARGE SCALE GENOMIC DNA]</scope>
    <source>
        <strain evidence="11 12">FT102</strain>
    </source>
</reference>
<evidence type="ECO:0000256" key="9">
    <source>
        <dbReference type="ARBA" id="ARBA00023136"/>
    </source>
</evidence>
<dbReference type="AlphaFoldDB" id="A0A2K9AH36"/>
<protein>
    <recommendedName>
        <fullName evidence="10">Type II secretion system protein K</fullName>
    </recommendedName>
</protein>
<comment type="similarity">
    <text evidence="2 10">Belongs to the GSP K family.</text>
</comment>
<dbReference type="Gene3D" id="1.10.40.60">
    <property type="entry name" value="EpsJ-like"/>
    <property type="match status" value="2"/>
</dbReference>
<evidence type="ECO:0000256" key="4">
    <source>
        <dbReference type="ARBA" id="ARBA00022475"/>
    </source>
</evidence>
<dbReference type="PANTHER" id="PTHR38831:SF1">
    <property type="entry name" value="TYPE II SECRETION SYSTEM PROTEIN K-RELATED"/>
    <property type="match status" value="1"/>
</dbReference>
<proteinExistence type="inferred from homology"/>
<organism evidence="11 12">
    <name type="scientific">Kangiella profundi</name>
    <dbReference type="NCBI Taxonomy" id="1561924"/>
    <lineage>
        <taxon>Bacteria</taxon>
        <taxon>Pseudomonadati</taxon>
        <taxon>Pseudomonadota</taxon>
        <taxon>Gammaproteobacteria</taxon>
        <taxon>Kangiellales</taxon>
        <taxon>Kangiellaceae</taxon>
        <taxon>Kangiella</taxon>
    </lineage>
</organism>
<dbReference type="SUPFAM" id="SSF158544">
    <property type="entry name" value="GspK insert domain-like"/>
    <property type="match status" value="2"/>
</dbReference>
<keyword evidence="8" id="KW-1133">Transmembrane helix</keyword>
<dbReference type="PANTHER" id="PTHR38831">
    <property type="entry name" value="TYPE II SECRETION SYSTEM PROTEIN K"/>
    <property type="match status" value="1"/>
</dbReference>
<evidence type="ECO:0000313" key="12">
    <source>
        <dbReference type="Proteomes" id="UP000232693"/>
    </source>
</evidence>
<dbReference type="GO" id="GO:0009306">
    <property type="term" value="P:protein secretion"/>
    <property type="evidence" value="ECO:0007669"/>
    <property type="project" value="InterPro"/>
</dbReference>
<dbReference type="RefSeq" id="WP_106647505.1">
    <property type="nucleotide sequence ID" value="NZ_BMGO01000001.1"/>
</dbReference>
<name>A0A2K9AH36_9GAMM</name>
<keyword evidence="6" id="KW-0812">Transmembrane</keyword>
<keyword evidence="7" id="KW-0653">Protein transport</keyword>
<keyword evidence="3 10" id="KW-0813">Transport</keyword>
<evidence type="ECO:0000256" key="1">
    <source>
        <dbReference type="ARBA" id="ARBA00004533"/>
    </source>
</evidence>
<sequence>MNPLYTVTSSRKVSFKYRKQNGIALITVLVIFSVLSIMAIHILSNQHMNNQRTANIINSSRAYQYMYGAEEFAKSLLQNYFEESDQERVHRNQPWAQNPMMFPIEQNMGQLEGSVRDMHSCFNLNSIIMEPVVQAGSEDSERGNGGGGLQVVEETGGQADEQLPGQKLFAKLIEPLIEQSESSPQALAAAVRDWIDDDLEPAGIDGAEDYTYTGLTKPYRTANTFMAHTSELMVVKGFNAAIYDSIKDYICVLPTEQGTINVNTVKPEQAELVWVLLEDVDLATVRQALEQLPEDGYDEATFFETLGSGKVSKDGRGRLVFDSQYMQLTATAMVQSGRAKVQSLLMKSDNKFQVVARHIGD</sequence>
<dbReference type="InterPro" id="IPR045584">
    <property type="entry name" value="Pilin-like"/>
</dbReference>
<dbReference type="Gene3D" id="3.30.1300.30">
    <property type="entry name" value="GSPII I/J protein-like"/>
    <property type="match status" value="1"/>
</dbReference>
<dbReference type="Proteomes" id="UP000232693">
    <property type="component" value="Chromosome"/>
</dbReference>
<evidence type="ECO:0000256" key="10">
    <source>
        <dbReference type="PIRNR" id="PIRNR002786"/>
    </source>
</evidence>
<evidence type="ECO:0000256" key="2">
    <source>
        <dbReference type="ARBA" id="ARBA00007246"/>
    </source>
</evidence>
<dbReference type="KEGG" id="kpd:CW740_10795"/>
<evidence type="ECO:0000313" key="11">
    <source>
        <dbReference type="EMBL" id="AUD79706.1"/>
    </source>
</evidence>
<dbReference type="Pfam" id="PF21687">
    <property type="entry name" value="T2SSK_1st"/>
    <property type="match status" value="1"/>
</dbReference>
<dbReference type="GO" id="GO:0005886">
    <property type="term" value="C:plasma membrane"/>
    <property type="evidence" value="ECO:0007669"/>
    <property type="project" value="UniProtKB-SubCell"/>
</dbReference>
<dbReference type="SUPFAM" id="SSF54523">
    <property type="entry name" value="Pili subunits"/>
    <property type="match status" value="1"/>
</dbReference>
<dbReference type="InterPro" id="IPR038072">
    <property type="entry name" value="GspK_central_sf"/>
</dbReference>
<keyword evidence="9 10" id="KW-0472">Membrane</keyword>
<keyword evidence="5 10" id="KW-0997">Cell inner membrane</keyword>
<keyword evidence="4 10" id="KW-1003">Cell membrane</keyword>
<comment type="subcellular location">
    <subcellularLocation>
        <location evidence="1 10">Cell inner membrane</location>
    </subcellularLocation>
</comment>
<gene>
    <name evidence="11" type="ORF">CW740_10795</name>
</gene>
<evidence type="ECO:0000256" key="6">
    <source>
        <dbReference type="ARBA" id="ARBA00022692"/>
    </source>
</evidence>
<dbReference type="InterPro" id="IPR005628">
    <property type="entry name" value="GspK"/>
</dbReference>
<dbReference type="EMBL" id="CP025120">
    <property type="protein sequence ID" value="AUD79706.1"/>
    <property type="molecule type" value="Genomic_DNA"/>
</dbReference>
<evidence type="ECO:0000256" key="8">
    <source>
        <dbReference type="ARBA" id="ARBA00022989"/>
    </source>
</evidence>
<keyword evidence="12" id="KW-1185">Reference proteome</keyword>
<dbReference type="NCBIfam" id="NF037980">
    <property type="entry name" value="T2SS_GspK"/>
    <property type="match status" value="1"/>
</dbReference>
<evidence type="ECO:0000256" key="5">
    <source>
        <dbReference type="ARBA" id="ARBA00022519"/>
    </source>
</evidence>
<dbReference type="InterPro" id="IPR049031">
    <property type="entry name" value="T2SSK_SAM-like_1st"/>
</dbReference>
<dbReference type="OrthoDB" id="9788973at2"/>
<dbReference type="PIRSF" id="PIRSF002786">
    <property type="entry name" value="XcpX"/>
    <property type="match status" value="1"/>
</dbReference>